<dbReference type="OrthoDB" id="9805698at2"/>
<proteinExistence type="inferred from homology"/>
<organism evidence="11 12">
    <name type="scientific">Desulfatibacillum alkenivorans DSM 16219</name>
    <dbReference type="NCBI Taxonomy" id="1121393"/>
    <lineage>
        <taxon>Bacteria</taxon>
        <taxon>Pseudomonadati</taxon>
        <taxon>Thermodesulfobacteriota</taxon>
        <taxon>Desulfobacteria</taxon>
        <taxon>Desulfobacterales</taxon>
        <taxon>Desulfatibacillaceae</taxon>
        <taxon>Desulfatibacillum</taxon>
    </lineage>
</organism>
<dbReference type="Gene3D" id="3.90.1640.10">
    <property type="entry name" value="inorganic pyrophosphatase (n-terminal core)"/>
    <property type="match status" value="1"/>
</dbReference>
<sequence>MDIATTHNSSDFDALASLVAAGILYPGADLVLPTRVNPNIQAFLSIHKDLFEIKSFKDVDVNAVTRLIVVDVNQWKRLERLSTLSSREDLEVHIWDHHMVPSDMKASKVVQEPLGACTTLLIEEIKRQNLEISPMQATLFLAGIYEDTGNLAFPSTTARDAMAVAYLLSHQADLNVLENFLRPAYGVKQKDVLFEMLQKAERIKVGGHRVSICEMEITGHTHGLSLVVHMYRDILNVDAAFGIFNDAEKGRCIVIARSGVDSMDVGQIMRIMGGGGHPAAASAMLRDVNPIGVKEWILELIRENQRSTILIGDLMSFPVETIDAKTSMKDTAEILKKRAISGMPVTEEGKLVGVISRRDVNKIKKQSQWRAPVKAFMSTDMITAPPHMSVPKAARIMVKHDVGRLPVVDDGELIGIFTRSDAMLYYYDLLPE</sequence>
<evidence type="ECO:0000256" key="1">
    <source>
        <dbReference type="ARBA" id="ARBA00001946"/>
    </source>
</evidence>
<evidence type="ECO:0000313" key="12">
    <source>
        <dbReference type="Proteomes" id="UP000183994"/>
    </source>
</evidence>
<keyword evidence="12" id="KW-1185">Reference proteome</keyword>
<dbReference type="InterPro" id="IPR000644">
    <property type="entry name" value="CBS_dom"/>
</dbReference>
<dbReference type="GO" id="GO:0003723">
    <property type="term" value="F:RNA binding"/>
    <property type="evidence" value="ECO:0007669"/>
    <property type="project" value="UniProtKB-KW"/>
</dbReference>
<protein>
    <submittedName>
        <fullName evidence="11">NanoRNase/pAp phosphatase, hydrolyzes c-di-AMP and oligoRNAs</fullName>
    </submittedName>
</protein>
<keyword evidence="5" id="KW-0479">Metal-binding</keyword>
<dbReference type="SUPFAM" id="SSF54631">
    <property type="entry name" value="CBS-domain pair"/>
    <property type="match status" value="1"/>
</dbReference>
<dbReference type="EMBL" id="FQZU01000023">
    <property type="protein sequence ID" value="SHK37839.1"/>
    <property type="molecule type" value="Genomic_DNA"/>
</dbReference>
<feature type="domain" description="CBS" evidence="10">
    <location>
        <begin position="377"/>
        <end position="432"/>
    </location>
</feature>
<evidence type="ECO:0000256" key="9">
    <source>
        <dbReference type="PROSITE-ProRule" id="PRU00703"/>
    </source>
</evidence>
<comment type="cofactor">
    <cofactor evidence="1">
        <name>Mg(2+)</name>
        <dbReference type="ChEBI" id="CHEBI:18420"/>
    </cofactor>
</comment>
<dbReference type="InterPro" id="IPR003156">
    <property type="entry name" value="DHHA1_dom"/>
</dbReference>
<dbReference type="STRING" id="1121393.SAMN02745216_03349"/>
<dbReference type="Proteomes" id="UP000183994">
    <property type="component" value="Unassembled WGS sequence"/>
</dbReference>
<evidence type="ECO:0000256" key="7">
    <source>
        <dbReference type="ARBA" id="ARBA00022842"/>
    </source>
</evidence>
<feature type="domain" description="CBS" evidence="10">
    <location>
        <begin position="315"/>
        <end position="373"/>
    </location>
</feature>
<evidence type="ECO:0000256" key="2">
    <source>
        <dbReference type="ARBA" id="ARBA00007265"/>
    </source>
</evidence>
<keyword evidence="3" id="KW-0819">tRNA processing</keyword>
<dbReference type="Pfam" id="PF01368">
    <property type="entry name" value="DHH"/>
    <property type="match status" value="1"/>
</dbReference>
<evidence type="ECO:0000313" key="11">
    <source>
        <dbReference type="EMBL" id="SHK37839.1"/>
    </source>
</evidence>
<dbReference type="Gene3D" id="3.10.310.30">
    <property type="match status" value="1"/>
</dbReference>
<dbReference type="PANTHER" id="PTHR47788">
    <property type="entry name" value="POLYA POLYMERASE"/>
    <property type="match status" value="1"/>
</dbReference>
<dbReference type="AlphaFoldDB" id="A0A1M6RZU8"/>
<keyword evidence="9" id="KW-0129">CBS domain</keyword>
<dbReference type="SUPFAM" id="SSF64182">
    <property type="entry name" value="DHH phosphoesterases"/>
    <property type="match status" value="1"/>
</dbReference>
<name>A0A1M6RZU8_9BACT</name>
<dbReference type="PROSITE" id="PS51371">
    <property type="entry name" value="CBS"/>
    <property type="match status" value="2"/>
</dbReference>
<dbReference type="InterPro" id="IPR001667">
    <property type="entry name" value="DDH_dom"/>
</dbReference>
<evidence type="ECO:0000256" key="8">
    <source>
        <dbReference type="ARBA" id="ARBA00022884"/>
    </source>
</evidence>
<gene>
    <name evidence="11" type="ORF">SAMN02745216_03349</name>
</gene>
<dbReference type="Gene3D" id="3.10.580.10">
    <property type="entry name" value="CBS-domain"/>
    <property type="match status" value="1"/>
</dbReference>
<dbReference type="Pfam" id="PF02272">
    <property type="entry name" value="DHHA1"/>
    <property type="match status" value="1"/>
</dbReference>
<dbReference type="GO" id="GO:0016779">
    <property type="term" value="F:nucleotidyltransferase activity"/>
    <property type="evidence" value="ECO:0007669"/>
    <property type="project" value="UniProtKB-KW"/>
</dbReference>
<evidence type="ECO:0000256" key="5">
    <source>
        <dbReference type="ARBA" id="ARBA00022723"/>
    </source>
</evidence>
<evidence type="ECO:0000256" key="6">
    <source>
        <dbReference type="ARBA" id="ARBA00022741"/>
    </source>
</evidence>
<accession>A0A1M6RZU8</accession>
<dbReference type="GO" id="GO:0000166">
    <property type="term" value="F:nucleotide binding"/>
    <property type="evidence" value="ECO:0007669"/>
    <property type="project" value="UniProtKB-KW"/>
</dbReference>
<dbReference type="GO" id="GO:0046872">
    <property type="term" value="F:metal ion binding"/>
    <property type="evidence" value="ECO:0007669"/>
    <property type="project" value="UniProtKB-KW"/>
</dbReference>
<dbReference type="PANTHER" id="PTHR47788:SF1">
    <property type="entry name" value="A-ADDING TRNA NUCLEOTIDYLTRANSFERASE"/>
    <property type="match status" value="1"/>
</dbReference>
<dbReference type="CDD" id="cd04595">
    <property type="entry name" value="CBS_pair_DHH_polyA_Pol_assoc"/>
    <property type="match status" value="1"/>
</dbReference>
<evidence type="ECO:0000256" key="3">
    <source>
        <dbReference type="ARBA" id="ARBA00022694"/>
    </source>
</evidence>
<keyword evidence="6" id="KW-0547">Nucleotide-binding</keyword>
<dbReference type="SMART" id="SM00116">
    <property type="entry name" value="CBS"/>
    <property type="match status" value="2"/>
</dbReference>
<reference evidence="12" key="1">
    <citation type="submission" date="2016-11" db="EMBL/GenBank/DDBJ databases">
        <authorList>
            <person name="Varghese N."/>
            <person name="Submissions S."/>
        </authorList>
    </citation>
    <scope>NUCLEOTIDE SEQUENCE [LARGE SCALE GENOMIC DNA]</scope>
    <source>
        <strain evidence="12">DSM 16219</strain>
    </source>
</reference>
<dbReference type="InterPro" id="IPR038763">
    <property type="entry name" value="DHH_sf"/>
</dbReference>
<evidence type="ECO:0000256" key="4">
    <source>
        <dbReference type="ARBA" id="ARBA00022695"/>
    </source>
</evidence>
<comment type="similarity">
    <text evidence="2">Belongs to the tRNA nucleotidyltransferase/poly(A) polymerase family.</text>
</comment>
<dbReference type="InterPro" id="IPR052390">
    <property type="entry name" value="tRNA_nt/polyA_polymerase"/>
</dbReference>
<keyword evidence="8" id="KW-0694">RNA-binding</keyword>
<dbReference type="InterPro" id="IPR046342">
    <property type="entry name" value="CBS_dom_sf"/>
</dbReference>
<keyword evidence="4" id="KW-0808">Transferase</keyword>
<evidence type="ECO:0000259" key="10">
    <source>
        <dbReference type="PROSITE" id="PS51371"/>
    </source>
</evidence>
<dbReference type="GO" id="GO:0008033">
    <property type="term" value="P:tRNA processing"/>
    <property type="evidence" value="ECO:0007669"/>
    <property type="project" value="UniProtKB-KW"/>
</dbReference>
<dbReference type="Pfam" id="PF00571">
    <property type="entry name" value="CBS"/>
    <property type="match status" value="2"/>
</dbReference>
<keyword evidence="4" id="KW-0548">Nucleotidyltransferase</keyword>
<keyword evidence="7" id="KW-0460">Magnesium</keyword>